<sequence length="347" mass="36110">MGILSAEHMTPRHGTTVRLPGRVSIGILATGSYLPETEIGNDEVAGPAGVDAAWISERTGILSRRRAAPDQATSDLAIAAARRALEEAAVRAGDLQLIIVATSTPDYPQPSTASLVQGALGATGAAAFDINAVCSGFVFALSVAQRFLAQTAGGRALVIGADVYSRILNRTDRRTSTLFGDGAGAVVLGDVPPERGMVADQLASFGEYADLIRVPGGGSRTPLTTEALAAGLQHFTMQGRAVREFVENHLPPAVAGFLKDAGLSPDDIDHVVPHQANGRMLDSLLPHLDLPRAVLHRTVERYGNTGAASIPITLDHANRSGRLRAGDVVLLAGFGGGMATGISVLHW</sequence>
<protein>
    <submittedName>
        <fullName evidence="12 13">3-oxoacyl-[acyl-carrier-protein] synthase 3</fullName>
        <ecNumber evidence="13">2.3.1.180</ecNumber>
    </submittedName>
</protein>
<name>A0A7W7HI24_9ACTN</name>
<evidence type="ECO:0000313" key="13">
    <source>
        <dbReference type="EMBL" id="MBB4750897.1"/>
    </source>
</evidence>
<keyword evidence="4" id="KW-0444">Lipid biosynthesis</keyword>
<dbReference type="Pfam" id="PF08541">
    <property type="entry name" value="ACP_syn_III_C"/>
    <property type="match status" value="1"/>
</dbReference>
<dbReference type="GO" id="GO:0006633">
    <property type="term" value="P:fatty acid biosynthetic process"/>
    <property type="evidence" value="ECO:0007669"/>
    <property type="project" value="UniProtKB-KW"/>
</dbReference>
<dbReference type="GO" id="GO:0004315">
    <property type="term" value="F:3-oxoacyl-[acyl-carrier-protein] synthase activity"/>
    <property type="evidence" value="ECO:0007669"/>
    <property type="project" value="InterPro"/>
</dbReference>
<proteinExistence type="inferred from homology"/>
<dbReference type="InterPro" id="IPR013751">
    <property type="entry name" value="ACP_syn_III_N"/>
</dbReference>
<feature type="domain" description="Beta-ketoacyl-[acyl-carrier-protein] synthase III C-terminal" evidence="10">
    <location>
        <begin position="258"/>
        <end position="347"/>
    </location>
</feature>
<dbReference type="RefSeq" id="WP_223149611.1">
    <property type="nucleotide sequence ID" value="NZ_BOMP01000128.1"/>
</dbReference>
<dbReference type="InterPro" id="IPR004655">
    <property type="entry name" value="FabH"/>
</dbReference>
<evidence type="ECO:0000256" key="4">
    <source>
        <dbReference type="ARBA" id="ARBA00022516"/>
    </source>
</evidence>
<evidence type="ECO:0000259" key="11">
    <source>
        <dbReference type="Pfam" id="PF08545"/>
    </source>
</evidence>
<dbReference type="NCBIfam" id="TIGR00747">
    <property type="entry name" value="fabH"/>
    <property type="match status" value="1"/>
</dbReference>
<dbReference type="AlphaFoldDB" id="A0A7W7HI24"/>
<evidence type="ECO:0000313" key="15">
    <source>
        <dbReference type="Proteomes" id="UP000631312"/>
    </source>
</evidence>
<evidence type="ECO:0000256" key="1">
    <source>
        <dbReference type="ARBA" id="ARBA00005189"/>
    </source>
</evidence>
<keyword evidence="9 13" id="KW-0012">Acyltransferase</keyword>
<evidence type="ECO:0000256" key="7">
    <source>
        <dbReference type="ARBA" id="ARBA00023098"/>
    </source>
</evidence>
<dbReference type="GO" id="GO:0033818">
    <property type="term" value="F:beta-ketoacyl-acyl-carrier-protein synthase III activity"/>
    <property type="evidence" value="ECO:0007669"/>
    <property type="project" value="UniProtKB-EC"/>
</dbReference>
<keyword evidence="6" id="KW-0276">Fatty acid metabolism</keyword>
<dbReference type="Proteomes" id="UP000590511">
    <property type="component" value="Unassembled WGS sequence"/>
</dbReference>
<dbReference type="Pfam" id="PF08545">
    <property type="entry name" value="ACP_syn_III"/>
    <property type="match status" value="1"/>
</dbReference>
<dbReference type="PANTHER" id="PTHR34069:SF2">
    <property type="entry name" value="BETA-KETOACYL-[ACYL-CARRIER-PROTEIN] SYNTHASE III"/>
    <property type="match status" value="1"/>
</dbReference>
<keyword evidence="15" id="KW-1185">Reference proteome</keyword>
<dbReference type="NCBIfam" id="NF006829">
    <property type="entry name" value="PRK09352.1"/>
    <property type="match status" value="1"/>
</dbReference>
<evidence type="ECO:0000256" key="2">
    <source>
        <dbReference type="ARBA" id="ARBA00008642"/>
    </source>
</evidence>
<evidence type="ECO:0000256" key="6">
    <source>
        <dbReference type="ARBA" id="ARBA00022832"/>
    </source>
</evidence>
<comment type="pathway">
    <text evidence="1">Lipid metabolism.</text>
</comment>
<evidence type="ECO:0000313" key="12">
    <source>
        <dbReference type="EMBL" id="GIE44450.1"/>
    </source>
</evidence>
<dbReference type="CDD" id="cd00830">
    <property type="entry name" value="KAS_III"/>
    <property type="match status" value="1"/>
</dbReference>
<evidence type="ECO:0000256" key="5">
    <source>
        <dbReference type="ARBA" id="ARBA00022679"/>
    </source>
</evidence>
<gene>
    <name evidence="12" type="primary">fabH_2</name>
    <name evidence="12" type="ORF">Alo02nite_73480</name>
    <name evidence="13" type="ORF">BJ964_005058</name>
</gene>
<reference evidence="13 14" key="1">
    <citation type="submission" date="2020-08" db="EMBL/GenBank/DDBJ databases">
        <title>Sequencing the genomes of 1000 actinobacteria strains.</title>
        <authorList>
            <person name="Klenk H.-P."/>
        </authorList>
    </citation>
    <scope>NUCLEOTIDE SEQUENCE [LARGE SCALE GENOMIC DNA]</scope>
    <source>
        <strain evidence="13 14">DSM 43150</strain>
    </source>
</reference>
<evidence type="ECO:0000256" key="3">
    <source>
        <dbReference type="ARBA" id="ARBA00022490"/>
    </source>
</evidence>
<dbReference type="EMBL" id="JACHNC010000001">
    <property type="protein sequence ID" value="MBB4750897.1"/>
    <property type="molecule type" value="Genomic_DNA"/>
</dbReference>
<dbReference type="SUPFAM" id="SSF53901">
    <property type="entry name" value="Thiolase-like"/>
    <property type="match status" value="1"/>
</dbReference>
<dbReference type="EMBL" id="BOMP01000128">
    <property type="protein sequence ID" value="GIE44450.1"/>
    <property type="molecule type" value="Genomic_DNA"/>
</dbReference>
<dbReference type="InterPro" id="IPR013747">
    <property type="entry name" value="ACP_syn_III_C"/>
</dbReference>
<dbReference type="InterPro" id="IPR016039">
    <property type="entry name" value="Thiolase-like"/>
</dbReference>
<reference evidence="12 15" key="2">
    <citation type="submission" date="2021-01" db="EMBL/GenBank/DDBJ databases">
        <title>Whole genome shotgun sequence of Actinoplanes lobatus NBRC 12513.</title>
        <authorList>
            <person name="Komaki H."/>
            <person name="Tamura T."/>
        </authorList>
    </citation>
    <scope>NUCLEOTIDE SEQUENCE [LARGE SCALE GENOMIC DNA]</scope>
    <source>
        <strain evidence="12 15">NBRC 12513</strain>
    </source>
</reference>
<comment type="similarity">
    <text evidence="2">Belongs to the thiolase-like superfamily. FabH family.</text>
</comment>
<comment type="caution">
    <text evidence="13">The sequence shown here is derived from an EMBL/GenBank/DDBJ whole genome shotgun (WGS) entry which is preliminary data.</text>
</comment>
<evidence type="ECO:0000256" key="8">
    <source>
        <dbReference type="ARBA" id="ARBA00023160"/>
    </source>
</evidence>
<keyword evidence="5 13" id="KW-0808">Transferase</keyword>
<dbReference type="PANTHER" id="PTHR34069">
    <property type="entry name" value="3-OXOACYL-[ACYL-CARRIER-PROTEIN] SYNTHASE 3"/>
    <property type="match status" value="1"/>
</dbReference>
<evidence type="ECO:0000256" key="9">
    <source>
        <dbReference type="ARBA" id="ARBA00023315"/>
    </source>
</evidence>
<dbReference type="Proteomes" id="UP000631312">
    <property type="component" value="Unassembled WGS sequence"/>
</dbReference>
<keyword evidence="3" id="KW-0963">Cytoplasm</keyword>
<evidence type="ECO:0000259" key="10">
    <source>
        <dbReference type="Pfam" id="PF08541"/>
    </source>
</evidence>
<dbReference type="GO" id="GO:0044550">
    <property type="term" value="P:secondary metabolite biosynthetic process"/>
    <property type="evidence" value="ECO:0007669"/>
    <property type="project" value="TreeGrafter"/>
</dbReference>
<organism evidence="13 14">
    <name type="scientific">Actinoplanes lobatus</name>
    <dbReference type="NCBI Taxonomy" id="113568"/>
    <lineage>
        <taxon>Bacteria</taxon>
        <taxon>Bacillati</taxon>
        <taxon>Actinomycetota</taxon>
        <taxon>Actinomycetes</taxon>
        <taxon>Micromonosporales</taxon>
        <taxon>Micromonosporaceae</taxon>
        <taxon>Actinoplanes</taxon>
    </lineage>
</organism>
<feature type="domain" description="Beta-ketoacyl-[acyl-carrier-protein] synthase III N-terminal" evidence="11">
    <location>
        <begin position="128"/>
        <end position="195"/>
    </location>
</feature>
<accession>A0A7W7HI24</accession>
<keyword evidence="8" id="KW-0275">Fatty acid biosynthesis</keyword>
<dbReference type="Gene3D" id="3.40.47.10">
    <property type="match status" value="1"/>
</dbReference>
<keyword evidence="7" id="KW-0443">Lipid metabolism</keyword>
<evidence type="ECO:0000313" key="14">
    <source>
        <dbReference type="Proteomes" id="UP000590511"/>
    </source>
</evidence>
<dbReference type="EC" id="2.3.1.180" evidence="13"/>